<evidence type="ECO:0008006" key="4">
    <source>
        <dbReference type="Google" id="ProtNLM"/>
    </source>
</evidence>
<keyword evidence="1" id="KW-0472">Membrane</keyword>
<proteinExistence type="predicted"/>
<keyword evidence="1" id="KW-0812">Transmembrane</keyword>
<sequence length="81" mass="9109">MPYLFEILLFLTPFALFFAWRRLAPSLAPRPAMLWLTLAGLGCAMVGLAWYGFSLRSQPHEAYRPAELGPDGRVIQGRSAR</sequence>
<dbReference type="Proteomes" id="UP001523392">
    <property type="component" value="Unassembled WGS sequence"/>
</dbReference>
<dbReference type="RefSeq" id="WP_252956485.1">
    <property type="nucleotide sequence ID" value="NZ_JAFIRR010000231.1"/>
</dbReference>
<organism evidence="2 3">
    <name type="scientific">Siccirubricoccus soli</name>
    <dbReference type="NCBI Taxonomy" id="2899147"/>
    <lineage>
        <taxon>Bacteria</taxon>
        <taxon>Pseudomonadati</taxon>
        <taxon>Pseudomonadota</taxon>
        <taxon>Alphaproteobacteria</taxon>
        <taxon>Acetobacterales</taxon>
        <taxon>Roseomonadaceae</taxon>
        <taxon>Siccirubricoccus</taxon>
    </lineage>
</organism>
<accession>A0ABT1DCZ3</accession>
<evidence type="ECO:0000313" key="2">
    <source>
        <dbReference type="EMBL" id="MCO6419806.1"/>
    </source>
</evidence>
<dbReference type="EMBL" id="JAFIRR010000231">
    <property type="protein sequence ID" value="MCO6419806.1"/>
    <property type="molecule type" value="Genomic_DNA"/>
</dbReference>
<keyword evidence="1" id="KW-1133">Transmembrane helix</keyword>
<reference evidence="2 3" key="1">
    <citation type="submission" date="2021-12" db="EMBL/GenBank/DDBJ databases">
        <title>Siccirubricoccus leaddurans sp. nov., a high concentration Zn2+ tolerance bacterium.</title>
        <authorList>
            <person name="Cao Y."/>
        </authorList>
    </citation>
    <scope>NUCLEOTIDE SEQUENCE [LARGE SCALE GENOMIC DNA]</scope>
    <source>
        <strain evidence="2 3">KC 17139</strain>
    </source>
</reference>
<feature type="transmembrane region" description="Helical" evidence="1">
    <location>
        <begin position="33"/>
        <end position="53"/>
    </location>
</feature>
<keyword evidence="3" id="KW-1185">Reference proteome</keyword>
<protein>
    <recommendedName>
        <fullName evidence="4">Cardiolipin synthase N-terminal domain-containing protein</fullName>
    </recommendedName>
</protein>
<name>A0ABT1DCZ3_9PROT</name>
<comment type="caution">
    <text evidence="2">The sequence shown here is derived from an EMBL/GenBank/DDBJ whole genome shotgun (WGS) entry which is preliminary data.</text>
</comment>
<gene>
    <name evidence="2" type="ORF">JYK14_27110</name>
</gene>
<evidence type="ECO:0000256" key="1">
    <source>
        <dbReference type="SAM" id="Phobius"/>
    </source>
</evidence>
<evidence type="ECO:0000313" key="3">
    <source>
        <dbReference type="Proteomes" id="UP001523392"/>
    </source>
</evidence>